<evidence type="ECO:0000256" key="2">
    <source>
        <dbReference type="ARBA" id="ARBA00023172"/>
    </source>
</evidence>
<proteinExistence type="predicted"/>
<evidence type="ECO:0000259" key="3">
    <source>
        <dbReference type="PROSITE" id="PS51736"/>
    </source>
</evidence>
<evidence type="ECO:0000313" key="4">
    <source>
        <dbReference type="EMBL" id="MBB3005808.1"/>
    </source>
</evidence>
<keyword evidence="1" id="KW-0238">DNA-binding</keyword>
<organism evidence="4 5">
    <name type="scientific">Cupriavidus alkaliphilus</name>
    <dbReference type="NCBI Taxonomy" id="942866"/>
    <lineage>
        <taxon>Bacteria</taxon>
        <taxon>Pseudomonadati</taxon>
        <taxon>Pseudomonadota</taxon>
        <taxon>Betaproteobacteria</taxon>
        <taxon>Burkholderiales</taxon>
        <taxon>Burkholderiaceae</taxon>
        <taxon>Cupriavidus</taxon>
    </lineage>
</organism>
<evidence type="ECO:0000313" key="5">
    <source>
        <dbReference type="Proteomes" id="UP000578036"/>
    </source>
</evidence>
<dbReference type="PANTHER" id="PTHR30461">
    <property type="entry name" value="DNA-INVERTASE FROM LAMBDOID PROPHAGE"/>
    <property type="match status" value="1"/>
</dbReference>
<keyword evidence="5" id="KW-1185">Reference proteome</keyword>
<name>A0A7W4V6A2_9BURK</name>
<gene>
    <name evidence="4" type="ORF">FHX61_000424</name>
</gene>
<dbReference type="InterPro" id="IPR036162">
    <property type="entry name" value="Resolvase-like_N_sf"/>
</dbReference>
<dbReference type="InterPro" id="IPR050639">
    <property type="entry name" value="SSR_resolvase"/>
</dbReference>
<accession>A0A7W4V6A2</accession>
<feature type="domain" description="Resolvase/invertase-type recombinase catalytic" evidence="3">
    <location>
        <begin position="3"/>
        <end position="142"/>
    </location>
</feature>
<keyword evidence="2" id="KW-0233">DNA recombination</keyword>
<dbReference type="Gene3D" id="3.40.50.1390">
    <property type="entry name" value="Resolvase, N-terminal catalytic domain"/>
    <property type="match status" value="1"/>
</dbReference>
<dbReference type="InterPro" id="IPR011109">
    <property type="entry name" value="DNA_bind_recombinase_dom"/>
</dbReference>
<dbReference type="Pfam" id="PF00239">
    <property type="entry name" value="Resolvase"/>
    <property type="match status" value="1"/>
</dbReference>
<comment type="caution">
    <text evidence="4">The sequence shown here is derived from an EMBL/GenBank/DDBJ whole genome shotgun (WGS) entry which is preliminary data.</text>
</comment>
<dbReference type="Pfam" id="PF07508">
    <property type="entry name" value="Recombinase"/>
    <property type="match status" value="1"/>
</dbReference>
<dbReference type="GO" id="GO:0003677">
    <property type="term" value="F:DNA binding"/>
    <property type="evidence" value="ECO:0007669"/>
    <property type="project" value="UniProtKB-KW"/>
</dbReference>
<sequence length="226" mass="24185">MRQAVIYRRVSTSEQGKSGLGLDGQAEAIARFCAAEGFEALEDFQDVASGKLPVEARPGLAAALEKARKLRCPIIVSKLDRLSRDVAFISGLMARNVPFIVAELGADTDPFVLHLYAALSEKERRMIGDRTKAALAAKKAAGAVLGNRTNLPEARAKASEAKKAAATAFAERVRPEIERMRADGLNLNAIATRLAAMRVPTSRGGTWTATAVRRIIISDLPSTGSK</sequence>
<dbReference type="Proteomes" id="UP000578036">
    <property type="component" value="Unassembled WGS sequence"/>
</dbReference>
<protein>
    <submittedName>
        <fullName evidence="4">DNA invertase Pin-like site-specific DNA recombinase</fullName>
    </submittedName>
</protein>
<dbReference type="AlphaFoldDB" id="A0A7W4V6A2"/>
<reference evidence="4 5" key="1">
    <citation type="submission" date="2020-08" db="EMBL/GenBank/DDBJ databases">
        <title>Genomic Encyclopedia of Type Strains, Phase IV (KMG-V): Genome sequencing to study the core and pangenomes of soil and plant-associated prokaryotes.</title>
        <authorList>
            <person name="Whitman W."/>
        </authorList>
    </citation>
    <scope>NUCLEOTIDE SEQUENCE [LARGE SCALE GENOMIC DNA]</scope>
    <source>
        <strain evidence="4 5">SLV-2362</strain>
    </source>
</reference>
<evidence type="ECO:0000256" key="1">
    <source>
        <dbReference type="ARBA" id="ARBA00023125"/>
    </source>
</evidence>
<dbReference type="PANTHER" id="PTHR30461:SF2">
    <property type="entry name" value="SERINE RECOMBINASE PINE-RELATED"/>
    <property type="match status" value="1"/>
</dbReference>
<dbReference type="PROSITE" id="PS51736">
    <property type="entry name" value="RECOMBINASES_3"/>
    <property type="match status" value="1"/>
</dbReference>
<dbReference type="SUPFAM" id="SSF53041">
    <property type="entry name" value="Resolvase-like"/>
    <property type="match status" value="1"/>
</dbReference>
<dbReference type="CDD" id="cd00338">
    <property type="entry name" value="Ser_Recombinase"/>
    <property type="match status" value="1"/>
</dbReference>
<dbReference type="GO" id="GO:0000150">
    <property type="term" value="F:DNA strand exchange activity"/>
    <property type="evidence" value="ECO:0007669"/>
    <property type="project" value="InterPro"/>
</dbReference>
<dbReference type="InterPro" id="IPR006119">
    <property type="entry name" value="Resolv_N"/>
</dbReference>
<dbReference type="EMBL" id="JACHWF010000001">
    <property type="protein sequence ID" value="MBB3005808.1"/>
    <property type="molecule type" value="Genomic_DNA"/>
</dbReference>
<dbReference type="SMART" id="SM00857">
    <property type="entry name" value="Resolvase"/>
    <property type="match status" value="1"/>
</dbReference>
<dbReference type="RefSeq" id="WP_183298466.1">
    <property type="nucleotide sequence ID" value="NZ_JACHWF010000001.1"/>
</dbReference>